<feature type="compositionally biased region" description="Low complexity" evidence="1">
    <location>
        <begin position="171"/>
        <end position="180"/>
    </location>
</feature>
<feature type="compositionally biased region" description="Basic and acidic residues" evidence="1">
    <location>
        <begin position="186"/>
        <end position="198"/>
    </location>
</feature>
<reference evidence="2 3" key="1">
    <citation type="submission" date="2019-06" db="EMBL/GenBank/DDBJ databases">
        <title>Draft genome sequence of the filamentous fungus Phialemoniopsis curvata isolated from diesel fuel.</title>
        <authorList>
            <person name="Varaljay V.A."/>
            <person name="Lyon W.J."/>
            <person name="Crouch A.L."/>
            <person name="Drake C.E."/>
            <person name="Hollomon J.M."/>
            <person name="Nadeau L.J."/>
            <person name="Nunn H.S."/>
            <person name="Stevenson B.S."/>
            <person name="Bojanowski C.L."/>
            <person name="Crookes-Goodson W.J."/>
        </authorList>
    </citation>
    <scope>NUCLEOTIDE SEQUENCE [LARGE SCALE GENOMIC DNA]</scope>
    <source>
        <strain evidence="2 3">D216</strain>
    </source>
</reference>
<dbReference type="Proteomes" id="UP000319257">
    <property type="component" value="Unassembled WGS sequence"/>
</dbReference>
<proteinExistence type="predicted"/>
<organism evidence="2 3">
    <name type="scientific">Thyridium curvatum</name>
    <dbReference type="NCBI Taxonomy" id="1093900"/>
    <lineage>
        <taxon>Eukaryota</taxon>
        <taxon>Fungi</taxon>
        <taxon>Dikarya</taxon>
        <taxon>Ascomycota</taxon>
        <taxon>Pezizomycotina</taxon>
        <taxon>Sordariomycetes</taxon>
        <taxon>Sordariomycetidae</taxon>
        <taxon>Thyridiales</taxon>
        <taxon>Thyridiaceae</taxon>
        <taxon>Thyridium</taxon>
    </lineage>
</organism>
<dbReference type="AlphaFoldDB" id="A0A507BDZ1"/>
<evidence type="ECO:0000256" key="1">
    <source>
        <dbReference type="SAM" id="MobiDB-lite"/>
    </source>
</evidence>
<comment type="caution">
    <text evidence="2">The sequence shown here is derived from an EMBL/GenBank/DDBJ whole genome shotgun (WGS) entry which is preliminary data.</text>
</comment>
<evidence type="ECO:0000313" key="2">
    <source>
        <dbReference type="EMBL" id="TPX18167.1"/>
    </source>
</evidence>
<dbReference type="RefSeq" id="XP_030999878.1">
    <property type="nucleotide sequence ID" value="XM_031136891.1"/>
</dbReference>
<dbReference type="InParanoid" id="A0A507BDZ1"/>
<accession>A0A507BDZ1</accession>
<protein>
    <submittedName>
        <fullName evidence="2">Uncharacterized protein</fullName>
    </submittedName>
</protein>
<feature type="region of interest" description="Disordered" evidence="1">
    <location>
        <begin position="161"/>
        <end position="200"/>
    </location>
</feature>
<keyword evidence="3" id="KW-1185">Reference proteome</keyword>
<sequence>MASTTLPLKVRLAIRDQWEPEDKPLRKSLAGLRELLGHDVEVEPEWQQLLAELDPFYEDKGRFVAVVAGCVEAWCKALLELLENEANAEWTDTLLEKLKAWSRLRLFIEVSSTASASTSWSNERVAFIINLPKKQLIDPFELYPAFSGALLDCFDDGSSTNNTTKKKPAADDAAPAGAGDDWADVEMDRSTGKPDVKEPTTTAAAAAPVFLPQAASLPRPDHLLLQPPYYLSVAQHGDARVAVTASHAPSLQLLHDYLARWCRTDPQDARRPPAVRCELHASAFGLGAAMHDRLTLSVDERARARFAVNPAIVLALVEGVLGYERVSNGPGEWTFRRGTALRTA</sequence>
<dbReference type="OrthoDB" id="4926491at2759"/>
<name>A0A507BDZ1_9PEZI</name>
<dbReference type="EMBL" id="SKBQ01000011">
    <property type="protein sequence ID" value="TPX18167.1"/>
    <property type="molecule type" value="Genomic_DNA"/>
</dbReference>
<gene>
    <name evidence="2" type="ORF">E0L32_002676</name>
</gene>
<dbReference type="GeneID" id="41970123"/>
<evidence type="ECO:0000313" key="3">
    <source>
        <dbReference type="Proteomes" id="UP000319257"/>
    </source>
</evidence>